<evidence type="ECO:0000256" key="10">
    <source>
        <dbReference type="ARBA" id="ARBA00031323"/>
    </source>
</evidence>
<organism evidence="12 13">
    <name type="scientific">Streptomyces flavidovirens</name>
    <dbReference type="NCBI Taxonomy" id="67298"/>
    <lineage>
        <taxon>Bacteria</taxon>
        <taxon>Bacillati</taxon>
        <taxon>Actinomycetota</taxon>
        <taxon>Actinomycetes</taxon>
        <taxon>Kitasatosporales</taxon>
        <taxon>Streptomycetaceae</taxon>
        <taxon>Streptomyces</taxon>
    </lineage>
</organism>
<evidence type="ECO:0000256" key="2">
    <source>
        <dbReference type="ARBA" id="ARBA00005369"/>
    </source>
</evidence>
<dbReference type="EMBL" id="JBIAPK010000013">
    <property type="protein sequence ID" value="MFF3343254.1"/>
    <property type="molecule type" value="Genomic_DNA"/>
</dbReference>
<keyword evidence="6 12" id="KW-0489">Methyltransferase</keyword>
<keyword evidence="8" id="KW-0949">S-adenosyl-L-methionine</keyword>
<evidence type="ECO:0000256" key="4">
    <source>
        <dbReference type="ARBA" id="ARBA00013346"/>
    </source>
</evidence>
<sequence>MASPEIAPAVYVDRLLADMQQLLDGPLPAVYAQALLRVPRHLFLPERLWLRDAQGGYRPCALATDPEGWMEAAYSDAPLVTQFADGRPSSSASMPSMVMRMLLLADLGATRGPGHVLELGTGTGFNAGLLCALLGEQAVTTLELDPVLAAQGERNLKAAGYAPTIVRTDAAAGWATGAPYDRIVATFSTDRVPAPWVAQTRPGGRIVTPWTSAWCCYGTLALGVAPDGTAEGRFHPFASYMPMRRTLSAPGADTAAPETATTVTGTAALAAAAAGEARPTTTDLSPWAVAGGDLDAEFHLGLTVPGASFAWDTTGAHAHTRLHLEDATSPSWATVDYDGQHADEFTVTQVGPRHLWDEISAAYRQWEILGRPVVGQYGLTVRDQEHTVWLSTPGRTLSKL</sequence>
<dbReference type="PANTHER" id="PTHR11579:SF0">
    <property type="entry name" value="PROTEIN-L-ISOASPARTATE(D-ASPARTATE) O-METHYLTRANSFERASE"/>
    <property type="match status" value="1"/>
</dbReference>
<dbReference type="EC" id="2.1.1.77" evidence="3"/>
<dbReference type="Gene3D" id="3.40.50.150">
    <property type="entry name" value="Vaccinia Virus protein VP39"/>
    <property type="match status" value="1"/>
</dbReference>
<dbReference type="InterPro" id="IPR029063">
    <property type="entry name" value="SAM-dependent_MTases_sf"/>
</dbReference>
<dbReference type="GO" id="GO:0032259">
    <property type="term" value="P:methylation"/>
    <property type="evidence" value="ECO:0007669"/>
    <property type="project" value="UniProtKB-KW"/>
</dbReference>
<proteinExistence type="inferred from homology"/>
<dbReference type="Pfam" id="PF01135">
    <property type="entry name" value="PCMT"/>
    <property type="match status" value="1"/>
</dbReference>
<dbReference type="InterPro" id="IPR000682">
    <property type="entry name" value="PCMT"/>
</dbReference>
<evidence type="ECO:0000256" key="6">
    <source>
        <dbReference type="ARBA" id="ARBA00022603"/>
    </source>
</evidence>
<dbReference type="PANTHER" id="PTHR11579">
    <property type="entry name" value="PROTEIN-L-ISOASPARTATE O-METHYLTRANSFERASE"/>
    <property type="match status" value="1"/>
</dbReference>
<name>A0ABW6RNV9_9ACTN</name>
<evidence type="ECO:0000256" key="1">
    <source>
        <dbReference type="ARBA" id="ARBA00004496"/>
    </source>
</evidence>
<reference evidence="12 13" key="1">
    <citation type="submission" date="2024-10" db="EMBL/GenBank/DDBJ databases">
        <title>The Natural Products Discovery Center: Release of the First 8490 Sequenced Strains for Exploring Actinobacteria Biosynthetic Diversity.</title>
        <authorList>
            <person name="Kalkreuter E."/>
            <person name="Kautsar S.A."/>
            <person name="Yang D."/>
            <person name="Bader C.D."/>
            <person name="Teijaro C.N."/>
            <person name="Fluegel L."/>
            <person name="Davis C.M."/>
            <person name="Simpson J.R."/>
            <person name="Lauterbach L."/>
            <person name="Steele A.D."/>
            <person name="Gui C."/>
            <person name="Meng S."/>
            <person name="Li G."/>
            <person name="Viehrig K."/>
            <person name="Ye F."/>
            <person name="Su P."/>
            <person name="Kiefer A.F."/>
            <person name="Nichols A."/>
            <person name="Cepeda A.J."/>
            <person name="Yan W."/>
            <person name="Fan B."/>
            <person name="Jiang Y."/>
            <person name="Adhikari A."/>
            <person name="Zheng C.-J."/>
            <person name="Schuster L."/>
            <person name="Cowan T.M."/>
            <person name="Smanski M.J."/>
            <person name="Chevrette M.G."/>
            <person name="De Carvalho L.P.S."/>
            <person name="Shen B."/>
        </authorList>
    </citation>
    <scope>NUCLEOTIDE SEQUENCE [LARGE SCALE GENOMIC DNA]</scope>
    <source>
        <strain evidence="12 13">NPDC003029</strain>
    </source>
</reference>
<accession>A0ABW6RNV9</accession>
<evidence type="ECO:0000256" key="5">
    <source>
        <dbReference type="ARBA" id="ARBA00022490"/>
    </source>
</evidence>
<evidence type="ECO:0000313" key="12">
    <source>
        <dbReference type="EMBL" id="MFF3343254.1"/>
    </source>
</evidence>
<dbReference type="GO" id="GO:0008168">
    <property type="term" value="F:methyltransferase activity"/>
    <property type="evidence" value="ECO:0007669"/>
    <property type="project" value="UniProtKB-KW"/>
</dbReference>
<evidence type="ECO:0000256" key="9">
    <source>
        <dbReference type="ARBA" id="ARBA00030757"/>
    </source>
</evidence>
<evidence type="ECO:0000256" key="11">
    <source>
        <dbReference type="ARBA" id="ARBA00031350"/>
    </source>
</evidence>
<dbReference type="SUPFAM" id="SSF53335">
    <property type="entry name" value="S-adenosyl-L-methionine-dependent methyltransferases"/>
    <property type="match status" value="1"/>
</dbReference>
<evidence type="ECO:0000313" key="13">
    <source>
        <dbReference type="Proteomes" id="UP001601976"/>
    </source>
</evidence>
<keyword evidence="7" id="KW-0808">Transferase</keyword>
<comment type="similarity">
    <text evidence="2">Belongs to the methyltransferase superfamily. L-isoaspartyl/D-aspartyl protein methyltransferase family.</text>
</comment>
<evidence type="ECO:0000256" key="3">
    <source>
        <dbReference type="ARBA" id="ARBA00011890"/>
    </source>
</evidence>
<evidence type="ECO:0000256" key="8">
    <source>
        <dbReference type="ARBA" id="ARBA00022691"/>
    </source>
</evidence>
<evidence type="ECO:0000256" key="7">
    <source>
        <dbReference type="ARBA" id="ARBA00022679"/>
    </source>
</evidence>
<dbReference type="Proteomes" id="UP001601976">
    <property type="component" value="Unassembled WGS sequence"/>
</dbReference>
<dbReference type="RefSeq" id="WP_387898820.1">
    <property type="nucleotide sequence ID" value="NZ_JBIAPK010000013.1"/>
</dbReference>
<keyword evidence="13" id="KW-1185">Reference proteome</keyword>
<protein>
    <recommendedName>
        <fullName evidence="4">Protein-L-isoaspartate O-methyltransferase</fullName>
        <ecNumber evidence="3">2.1.1.77</ecNumber>
    </recommendedName>
    <alternativeName>
        <fullName evidence="11">L-isoaspartyl protein carboxyl methyltransferase</fullName>
    </alternativeName>
    <alternativeName>
        <fullName evidence="9">Protein L-isoaspartyl methyltransferase</fullName>
    </alternativeName>
    <alternativeName>
        <fullName evidence="10">Protein-beta-aspartate methyltransferase</fullName>
    </alternativeName>
</protein>
<comment type="caution">
    <text evidence="12">The sequence shown here is derived from an EMBL/GenBank/DDBJ whole genome shotgun (WGS) entry which is preliminary data.</text>
</comment>
<comment type="subcellular location">
    <subcellularLocation>
        <location evidence="1">Cytoplasm</location>
    </subcellularLocation>
</comment>
<dbReference type="CDD" id="cd02440">
    <property type="entry name" value="AdoMet_MTases"/>
    <property type="match status" value="1"/>
</dbReference>
<gene>
    <name evidence="12" type="ORF">ACFYWW_31930</name>
</gene>
<keyword evidence="5" id="KW-0963">Cytoplasm</keyword>